<reference evidence="2 3" key="1">
    <citation type="submission" date="2014-04" db="EMBL/GenBank/DDBJ databases">
        <authorList>
            <consortium name="DOE Joint Genome Institute"/>
            <person name="Kuo A."/>
            <person name="Kohler A."/>
            <person name="Nagy L.G."/>
            <person name="Floudas D."/>
            <person name="Copeland A."/>
            <person name="Barry K.W."/>
            <person name="Cichocki N."/>
            <person name="Veneault-Fourrey C."/>
            <person name="LaButti K."/>
            <person name="Lindquist E.A."/>
            <person name="Lipzen A."/>
            <person name="Lundell T."/>
            <person name="Morin E."/>
            <person name="Murat C."/>
            <person name="Sun H."/>
            <person name="Tunlid A."/>
            <person name="Henrissat B."/>
            <person name="Grigoriev I.V."/>
            <person name="Hibbett D.S."/>
            <person name="Martin F."/>
            <person name="Nordberg H.P."/>
            <person name="Cantor M.N."/>
            <person name="Hua S.X."/>
        </authorList>
    </citation>
    <scope>NUCLEOTIDE SEQUENCE [LARGE SCALE GENOMIC DNA]</scope>
    <source>
        <strain evidence="2 3">Foug A</strain>
    </source>
</reference>
<gene>
    <name evidence="2" type="ORF">SCLCIDRAFT_6302</name>
</gene>
<evidence type="ECO:0000313" key="3">
    <source>
        <dbReference type="Proteomes" id="UP000053989"/>
    </source>
</evidence>
<organism evidence="2 3">
    <name type="scientific">Scleroderma citrinum Foug A</name>
    <dbReference type="NCBI Taxonomy" id="1036808"/>
    <lineage>
        <taxon>Eukaryota</taxon>
        <taxon>Fungi</taxon>
        <taxon>Dikarya</taxon>
        <taxon>Basidiomycota</taxon>
        <taxon>Agaricomycotina</taxon>
        <taxon>Agaricomycetes</taxon>
        <taxon>Agaricomycetidae</taxon>
        <taxon>Boletales</taxon>
        <taxon>Sclerodermatineae</taxon>
        <taxon>Sclerodermataceae</taxon>
        <taxon>Scleroderma</taxon>
    </lineage>
</organism>
<accession>A0A0C3AAI3</accession>
<name>A0A0C3AAI3_9AGAM</name>
<dbReference type="HOGENOM" id="CLU_108138_0_0_1"/>
<feature type="region of interest" description="Disordered" evidence="1">
    <location>
        <begin position="1"/>
        <end position="21"/>
    </location>
</feature>
<protein>
    <submittedName>
        <fullName evidence="2">Uncharacterized protein</fullName>
    </submittedName>
</protein>
<dbReference type="InParanoid" id="A0A0C3AAI3"/>
<reference evidence="3" key="2">
    <citation type="submission" date="2015-01" db="EMBL/GenBank/DDBJ databases">
        <title>Evolutionary Origins and Diversification of the Mycorrhizal Mutualists.</title>
        <authorList>
            <consortium name="DOE Joint Genome Institute"/>
            <consortium name="Mycorrhizal Genomics Consortium"/>
            <person name="Kohler A."/>
            <person name="Kuo A."/>
            <person name="Nagy L.G."/>
            <person name="Floudas D."/>
            <person name="Copeland A."/>
            <person name="Barry K.W."/>
            <person name="Cichocki N."/>
            <person name="Veneault-Fourrey C."/>
            <person name="LaButti K."/>
            <person name="Lindquist E.A."/>
            <person name="Lipzen A."/>
            <person name="Lundell T."/>
            <person name="Morin E."/>
            <person name="Murat C."/>
            <person name="Riley R."/>
            <person name="Ohm R."/>
            <person name="Sun H."/>
            <person name="Tunlid A."/>
            <person name="Henrissat B."/>
            <person name="Grigoriev I.V."/>
            <person name="Hibbett D.S."/>
            <person name="Martin F."/>
        </authorList>
    </citation>
    <scope>NUCLEOTIDE SEQUENCE [LARGE SCALE GENOMIC DNA]</scope>
    <source>
        <strain evidence="3">Foug A</strain>
    </source>
</reference>
<dbReference type="Proteomes" id="UP000053989">
    <property type="component" value="Unassembled WGS sequence"/>
</dbReference>
<evidence type="ECO:0000313" key="2">
    <source>
        <dbReference type="EMBL" id="KIM70783.1"/>
    </source>
</evidence>
<evidence type="ECO:0000256" key="1">
    <source>
        <dbReference type="SAM" id="MobiDB-lite"/>
    </source>
</evidence>
<proteinExistence type="predicted"/>
<dbReference type="AlphaFoldDB" id="A0A0C3AAI3"/>
<dbReference type="EMBL" id="KN822004">
    <property type="protein sequence ID" value="KIM70783.1"/>
    <property type="molecule type" value="Genomic_DNA"/>
</dbReference>
<sequence length="181" mass="19909">MTAFQHPHDTQKSPENHLQFPHNLSDSDAIFHLAPFTYLLENTITPTYSTPPANFPNFSPGDLNQPGDDLAGDDDELADMDSQECQGPSVVVPTPSNSAEAYLLLETACADQQVQLTHKNLALKVVRCNMLMLQYNRLLLDKACQDLHTANCFVGSGIPVAFEYAMHEDYLACTSAIAIIL</sequence>
<feature type="compositionally biased region" description="Basic and acidic residues" evidence="1">
    <location>
        <begin position="1"/>
        <end position="15"/>
    </location>
</feature>
<feature type="region of interest" description="Disordered" evidence="1">
    <location>
        <begin position="51"/>
        <end position="71"/>
    </location>
</feature>
<dbReference type="OrthoDB" id="2686015at2759"/>
<keyword evidence="3" id="KW-1185">Reference proteome</keyword>